<dbReference type="AlphaFoldDB" id="A0A2H3ISZ4"/>
<evidence type="ECO:0000313" key="2">
    <source>
        <dbReference type="Proteomes" id="UP000218811"/>
    </source>
</evidence>
<protein>
    <submittedName>
        <fullName evidence="1">Uncharacterized protein</fullName>
    </submittedName>
</protein>
<proteinExistence type="predicted"/>
<name>A0A2H3ISZ4_WOLCO</name>
<evidence type="ECO:0000313" key="1">
    <source>
        <dbReference type="EMBL" id="PCH33106.1"/>
    </source>
</evidence>
<dbReference type="Proteomes" id="UP000218811">
    <property type="component" value="Unassembled WGS sequence"/>
</dbReference>
<reference evidence="1 2" key="1">
    <citation type="journal article" date="2012" name="Science">
        <title>The Paleozoic origin of enzymatic lignin decomposition reconstructed from 31 fungal genomes.</title>
        <authorList>
            <person name="Floudas D."/>
            <person name="Binder M."/>
            <person name="Riley R."/>
            <person name="Barry K."/>
            <person name="Blanchette R.A."/>
            <person name="Henrissat B."/>
            <person name="Martinez A.T."/>
            <person name="Otillar R."/>
            <person name="Spatafora J.W."/>
            <person name="Yadav J.S."/>
            <person name="Aerts A."/>
            <person name="Benoit I."/>
            <person name="Boyd A."/>
            <person name="Carlson A."/>
            <person name="Copeland A."/>
            <person name="Coutinho P.M."/>
            <person name="de Vries R.P."/>
            <person name="Ferreira P."/>
            <person name="Findley K."/>
            <person name="Foster B."/>
            <person name="Gaskell J."/>
            <person name="Glotzer D."/>
            <person name="Gorecki P."/>
            <person name="Heitman J."/>
            <person name="Hesse C."/>
            <person name="Hori C."/>
            <person name="Igarashi K."/>
            <person name="Jurgens J.A."/>
            <person name="Kallen N."/>
            <person name="Kersten P."/>
            <person name="Kohler A."/>
            <person name="Kuees U."/>
            <person name="Kumar T.K.A."/>
            <person name="Kuo A."/>
            <person name="LaButti K."/>
            <person name="Larrondo L.F."/>
            <person name="Lindquist E."/>
            <person name="Ling A."/>
            <person name="Lombard V."/>
            <person name="Lucas S."/>
            <person name="Lundell T."/>
            <person name="Martin R."/>
            <person name="McLaughlin D.J."/>
            <person name="Morgenstern I."/>
            <person name="Morin E."/>
            <person name="Murat C."/>
            <person name="Nagy L.G."/>
            <person name="Nolan M."/>
            <person name="Ohm R.A."/>
            <person name="Patyshakuliyeva A."/>
            <person name="Rokas A."/>
            <person name="Ruiz-Duenas F.J."/>
            <person name="Sabat G."/>
            <person name="Salamov A."/>
            <person name="Samejima M."/>
            <person name="Schmutz J."/>
            <person name="Slot J.C."/>
            <person name="St John F."/>
            <person name="Stenlid J."/>
            <person name="Sun H."/>
            <person name="Sun S."/>
            <person name="Syed K."/>
            <person name="Tsang A."/>
            <person name="Wiebenga A."/>
            <person name="Young D."/>
            <person name="Pisabarro A."/>
            <person name="Eastwood D.C."/>
            <person name="Martin F."/>
            <person name="Cullen D."/>
            <person name="Grigoriev I.V."/>
            <person name="Hibbett D.S."/>
        </authorList>
    </citation>
    <scope>NUCLEOTIDE SEQUENCE [LARGE SCALE GENOMIC DNA]</scope>
    <source>
        <strain evidence="1 2">MD-104</strain>
    </source>
</reference>
<keyword evidence="2" id="KW-1185">Reference proteome</keyword>
<accession>A0A2H3ISZ4</accession>
<organism evidence="1 2">
    <name type="scientific">Wolfiporia cocos (strain MD-104)</name>
    <name type="common">Brown rot fungus</name>
    <dbReference type="NCBI Taxonomy" id="742152"/>
    <lineage>
        <taxon>Eukaryota</taxon>
        <taxon>Fungi</taxon>
        <taxon>Dikarya</taxon>
        <taxon>Basidiomycota</taxon>
        <taxon>Agaricomycotina</taxon>
        <taxon>Agaricomycetes</taxon>
        <taxon>Polyporales</taxon>
        <taxon>Phaeolaceae</taxon>
        <taxon>Wolfiporia</taxon>
    </lineage>
</organism>
<gene>
    <name evidence="1" type="ORF">WOLCODRAFT_134918</name>
</gene>
<sequence>MRARQANSDSYRFRGVYPAVYQPSLPVLRPALQSRTAVSGAAAHRRGFASASFVRIDAADRFLAPKPPGAPLSAYPAQPAACFHRVRSEARPTHDRG</sequence>
<dbReference type="EMBL" id="KB467831">
    <property type="protein sequence ID" value="PCH33106.1"/>
    <property type="molecule type" value="Genomic_DNA"/>
</dbReference>